<evidence type="ECO:0000313" key="3">
    <source>
        <dbReference type="EMBL" id="CAD7702376.1"/>
    </source>
</evidence>
<keyword evidence="1" id="KW-0479">Metal-binding</keyword>
<name>A0A8S1J4K4_9CHLO</name>
<dbReference type="PANTHER" id="PTHR28498:SF1">
    <property type="entry name" value="ZINC FINGER SWIM DOMAIN-CONTAINING PROTEIN 7"/>
    <property type="match status" value="1"/>
</dbReference>
<dbReference type="InterPro" id="IPR007527">
    <property type="entry name" value="Znf_SWIM"/>
</dbReference>
<evidence type="ECO:0000259" key="2">
    <source>
        <dbReference type="PROSITE" id="PS50966"/>
    </source>
</evidence>
<keyword evidence="1" id="KW-0862">Zinc</keyword>
<evidence type="ECO:0000313" key="4">
    <source>
        <dbReference type="Proteomes" id="UP000708148"/>
    </source>
</evidence>
<reference evidence="3" key="1">
    <citation type="submission" date="2020-12" db="EMBL/GenBank/DDBJ databases">
        <authorList>
            <person name="Iha C."/>
        </authorList>
    </citation>
    <scope>NUCLEOTIDE SEQUENCE</scope>
</reference>
<keyword evidence="1" id="KW-0863">Zinc-finger</keyword>
<evidence type="ECO:0000256" key="1">
    <source>
        <dbReference type="PROSITE-ProRule" id="PRU00325"/>
    </source>
</evidence>
<dbReference type="GO" id="GO:0008270">
    <property type="term" value="F:zinc ion binding"/>
    <property type="evidence" value="ECO:0007669"/>
    <property type="project" value="UniProtKB-KW"/>
</dbReference>
<dbReference type="Proteomes" id="UP000708148">
    <property type="component" value="Unassembled WGS sequence"/>
</dbReference>
<organism evidence="3 4">
    <name type="scientific">Ostreobium quekettii</name>
    <dbReference type="NCBI Taxonomy" id="121088"/>
    <lineage>
        <taxon>Eukaryota</taxon>
        <taxon>Viridiplantae</taxon>
        <taxon>Chlorophyta</taxon>
        <taxon>core chlorophytes</taxon>
        <taxon>Ulvophyceae</taxon>
        <taxon>TCBD clade</taxon>
        <taxon>Bryopsidales</taxon>
        <taxon>Ostreobineae</taxon>
        <taxon>Ostreobiaceae</taxon>
        <taxon>Ostreobium</taxon>
    </lineage>
</organism>
<dbReference type="AlphaFoldDB" id="A0A8S1J4K4"/>
<keyword evidence="4" id="KW-1185">Reference proteome</keyword>
<dbReference type="GO" id="GO:0000724">
    <property type="term" value="P:double-strand break repair via homologous recombination"/>
    <property type="evidence" value="ECO:0007669"/>
    <property type="project" value="TreeGrafter"/>
</dbReference>
<comment type="caution">
    <text evidence="3">The sequence shown here is derived from an EMBL/GenBank/DDBJ whole genome shotgun (WGS) entry which is preliminary data.</text>
</comment>
<feature type="domain" description="SWIM-type" evidence="2">
    <location>
        <begin position="54"/>
        <end position="91"/>
    </location>
</feature>
<gene>
    <name evidence="3" type="ORF">OSTQU699_LOCUS7733</name>
</gene>
<dbReference type="PANTHER" id="PTHR28498">
    <property type="entry name" value="ZINC FINGER SWIM DOMAIN-CONTAINING PROTEIN 7"/>
    <property type="match status" value="1"/>
</dbReference>
<proteinExistence type="predicted"/>
<accession>A0A8S1J4K4</accession>
<protein>
    <recommendedName>
        <fullName evidence="2">SWIM-type domain-containing protein</fullName>
    </recommendedName>
</protein>
<dbReference type="GO" id="GO:0097196">
    <property type="term" value="C:Shu complex"/>
    <property type="evidence" value="ECO:0007669"/>
    <property type="project" value="TreeGrafter"/>
</dbReference>
<dbReference type="EMBL" id="CAJHUC010001804">
    <property type="protein sequence ID" value="CAD7702376.1"/>
    <property type="molecule type" value="Genomic_DNA"/>
</dbReference>
<sequence>MQATDGSRSLNVLFQRNLARALEIVDAGGVECFVGRNSKRRVFQVRGKSAADCYTVFPSHYCSCHAFFYEVVCRSDSIHCKHQLAARLADVLKRCNITVVEDTRVAELMIQS</sequence>
<dbReference type="OrthoDB" id="337581at2759"/>
<dbReference type="PROSITE" id="PS50966">
    <property type="entry name" value="ZF_SWIM"/>
    <property type="match status" value="1"/>
</dbReference>